<comment type="caution">
    <text evidence="1">The sequence shown here is derived from an EMBL/GenBank/DDBJ whole genome shotgun (WGS) entry which is preliminary data.</text>
</comment>
<sequence>MNYTINSDEIKLFQIKQVIDEVETLQKLLSDEGYDFTFDQVLKLYSFNEINKNLEDIIPVE</sequence>
<dbReference type="RefSeq" id="WP_094203154.1">
    <property type="nucleotide sequence ID" value="NZ_JBNHBF010000029.1"/>
</dbReference>
<dbReference type="AlphaFoldDB" id="A0A233VW70"/>
<dbReference type="Proteomes" id="UP000215361">
    <property type="component" value="Unassembled WGS sequence"/>
</dbReference>
<organism evidence="1 2">
    <name type="scientific">Finegoldia magna</name>
    <name type="common">Peptostreptococcus magnus</name>
    <dbReference type="NCBI Taxonomy" id="1260"/>
    <lineage>
        <taxon>Bacteria</taxon>
        <taxon>Bacillati</taxon>
        <taxon>Bacillota</taxon>
        <taxon>Tissierellia</taxon>
        <taxon>Tissierellales</taxon>
        <taxon>Peptoniphilaceae</taxon>
        <taxon>Finegoldia</taxon>
    </lineage>
</organism>
<evidence type="ECO:0000313" key="1">
    <source>
        <dbReference type="EMBL" id="OXZ36600.1"/>
    </source>
</evidence>
<accession>A0A233VW70</accession>
<name>A0A233VW70_FINMA</name>
<gene>
    <name evidence="1" type="ORF">B9N56_09230</name>
</gene>
<proteinExistence type="predicted"/>
<evidence type="ECO:0000313" key="2">
    <source>
        <dbReference type="Proteomes" id="UP000215361"/>
    </source>
</evidence>
<reference evidence="2" key="1">
    <citation type="submission" date="2017-04" db="EMBL/GenBank/DDBJ databases">
        <title>Finegoldia magna isolated from orthopedic joint implant-associated infections.</title>
        <authorList>
            <person name="Bjorklund S."/>
            <person name="Bruggemann H."/>
            <person name="Jensen A."/>
            <person name="Hellmark B."/>
            <person name="Soderquist B."/>
        </authorList>
    </citation>
    <scope>NUCLEOTIDE SEQUENCE [LARGE SCALE GENOMIC DNA]</scope>
    <source>
        <strain evidence="2">08T492</strain>
    </source>
</reference>
<protein>
    <submittedName>
        <fullName evidence="1">Uncharacterized protein</fullName>
    </submittedName>
</protein>
<dbReference type="EMBL" id="NDYI01000025">
    <property type="protein sequence ID" value="OXZ36600.1"/>
    <property type="molecule type" value="Genomic_DNA"/>
</dbReference>